<reference evidence="2 3" key="1">
    <citation type="submission" date="2017-08" db="EMBL/GenBank/DDBJ databases">
        <title>Infants hospitalized years apart are colonized by the same room-sourced microbial strains.</title>
        <authorList>
            <person name="Brooks B."/>
            <person name="Olm M.R."/>
            <person name="Firek B.A."/>
            <person name="Baker R."/>
            <person name="Thomas B.C."/>
            <person name="Morowitz M.J."/>
            <person name="Banfield J.F."/>
        </authorList>
    </citation>
    <scope>NUCLEOTIDE SEQUENCE [LARGE SCALE GENOMIC DNA]</scope>
    <source>
        <strain evidence="2">S2_003_000_R2_14</strain>
    </source>
</reference>
<name>A0A2W5TVC1_9BACT</name>
<proteinExistence type="predicted"/>
<dbReference type="Proteomes" id="UP000249061">
    <property type="component" value="Unassembled WGS sequence"/>
</dbReference>
<protein>
    <submittedName>
        <fullName evidence="2">Uncharacterized protein</fullName>
    </submittedName>
</protein>
<organism evidence="2 3">
    <name type="scientific">Archangium gephyra</name>
    <dbReference type="NCBI Taxonomy" id="48"/>
    <lineage>
        <taxon>Bacteria</taxon>
        <taxon>Pseudomonadati</taxon>
        <taxon>Myxococcota</taxon>
        <taxon>Myxococcia</taxon>
        <taxon>Myxococcales</taxon>
        <taxon>Cystobacterineae</taxon>
        <taxon>Archangiaceae</taxon>
        <taxon>Archangium</taxon>
    </lineage>
</organism>
<dbReference type="EMBL" id="QFQP01000001">
    <property type="protein sequence ID" value="PZR18422.1"/>
    <property type="molecule type" value="Genomic_DNA"/>
</dbReference>
<accession>A0A2W5TVC1</accession>
<feature type="region of interest" description="Disordered" evidence="1">
    <location>
        <begin position="203"/>
        <end position="226"/>
    </location>
</feature>
<dbReference type="AlphaFoldDB" id="A0A2W5TVC1"/>
<sequence>MLDLLRDLEAIELHAVRTATLVRLQNRFPGRVISCVEDDNFLVGAWATGTKETTVESPTATIDVIKLHGERGDAGWHLFSGHERLVWREHTFDVLTLQLPSQMCDSKRVSFIIGPSLALNTGLFVEVEEWNRRVHGEVLVFSAGHFRKDDALQKSIDATRFEDLVLPDALVTSLRGDVQQFLASKDMYGRRGRRGNAACSCSARPATGRPTPSRPSSTRATCRACT</sequence>
<gene>
    <name evidence="2" type="ORF">DI536_00640</name>
</gene>
<comment type="caution">
    <text evidence="2">The sequence shown here is derived from an EMBL/GenBank/DDBJ whole genome shotgun (WGS) entry which is preliminary data.</text>
</comment>
<evidence type="ECO:0000313" key="2">
    <source>
        <dbReference type="EMBL" id="PZR18422.1"/>
    </source>
</evidence>
<evidence type="ECO:0000313" key="3">
    <source>
        <dbReference type="Proteomes" id="UP000249061"/>
    </source>
</evidence>
<evidence type="ECO:0000256" key="1">
    <source>
        <dbReference type="SAM" id="MobiDB-lite"/>
    </source>
</evidence>